<dbReference type="InterPro" id="IPR017884">
    <property type="entry name" value="SANT_dom"/>
</dbReference>
<dbReference type="Gene3D" id="1.10.10.10">
    <property type="entry name" value="Winged helix-like DNA-binding domain superfamily/Winged helix DNA-binding domain"/>
    <property type="match status" value="1"/>
</dbReference>
<evidence type="ECO:0000256" key="2">
    <source>
        <dbReference type="ARBA" id="ARBA00023125"/>
    </source>
</evidence>
<name>Q4UB70_THEAN</name>
<dbReference type="RefSeq" id="XP_955407.1">
    <property type="nucleotide sequence ID" value="XM_950314.1"/>
</dbReference>
<keyword evidence="1" id="KW-0805">Transcription regulation</keyword>
<evidence type="ECO:0000256" key="3">
    <source>
        <dbReference type="ARBA" id="ARBA00023163"/>
    </source>
</evidence>
<feature type="domain" description="SWIRM" evidence="7">
    <location>
        <begin position="53"/>
        <end position="162"/>
    </location>
</feature>
<dbReference type="CDD" id="cd00167">
    <property type="entry name" value="SANT"/>
    <property type="match status" value="1"/>
</dbReference>
<reference evidence="9 10" key="1">
    <citation type="journal article" date="2005" name="Science">
        <title>Genome of the host-cell transforming parasite Theileria annulata compared with T. parva.</title>
        <authorList>
            <person name="Pain A."/>
            <person name="Renauld H."/>
            <person name="Berriman M."/>
            <person name="Murphy L."/>
            <person name="Yeats C.A."/>
            <person name="Weir W."/>
            <person name="Kerhornou A."/>
            <person name="Aslett M."/>
            <person name="Bishop R."/>
            <person name="Bouchier C."/>
            <person name="Cochet M."/>
            <person name="Coulson R.M.R."/>
            <person name="Cronin A."/>
            <person name="de Villiers E.P."/>
            <person name="Fraser A."/>
            <person name="Fosker N."/>
            <person name="Gardner M."/>
            <person name="Goble A."/>
            <person name="Griffiths-Jones S."/>
            <person name="Harris D.E."/>
            <person name="Katzer F."/>
            <person name="Larke N."/>
            <person name="Lord A."/>
            <person name="Maser P."/>
            <person name="McKellar S."/>
            <person name="Mooney P."/>
            <person name="Morton F."/>
            <person name="Nene V."/>
            <person name="O'Neil S."/>
            <person name="Price C."/>
            <person name="Quail M.A."/>
            <person name="Rabbinowitsch E."/>
            <person name="Rawlings N.D."/>
            <person name="Rutter S."/>
            <person name="Saunders D."/>
            <person name="Seeger K."/>
            <person name="Shah T."/>
            <person name="Squares R."/>
            <person name="Squares S."/>
            <person name="Tivey A."/>
            <person name="Walker A.R."/>
            <person name="Woodward J."/>
            <person name="Dobbelaere D.A.E."/>
            <person name="Langsley G."/>
            <person name="Rajandream M.A."/>
            <person name="McKeever D."/>
            <person name="Shiels B."/>
            <person name="Tait A."/>
            <person name="Barrell B.G."/>
            <person name="Hall N."/>
        </authorList>
    </citation>
    <scope>NUCLEOTIDE SEQUENCE [LARGE SCALE GENOMIC DNA]</scope>
    <source>
        <strain evidence="10">Ankara</strain>
    </source>
</reference>
<feature type="region of interest" description="Disordered" evidence="5">
    <location>
        <begin position="467"/>
        <end position="497"/>
    </location>
</feature>
<protein>
    <submittedName>
        <fullName evidence="9">SWI3-like protein, putative</fullName>
    </submittedName>
</protein>
<dbReference type="Gene3D" id="1.10.10.60">
    <property type="entry name" value="Homeodomain-like"/>
    <property type="match status" value="1"/>
</dbReference>
<keyword evidence="10" id="KW-1185">Reference proteome</keyword>
<dbReference type="InterPro" id="IPR032451">
    <property type="entry name" value="SMARCC_C"/>
</dbReference>
<dbReference type="KEGG" id="tan:TA17880"/>
<dbReference type="Proteomes" id="UP000001950">
    <property type="component" value="Chromosome 3"/>
</dbReference>
<dbReference type="STRING" id="5874.Q4UB70"/>
<evidence type="ECO:0000259" key="6">
    <source>
        <dbReference type="PROSITE" id="PS50090"/>
    </source>
</evidence>
<evidence type="ECO:0000256" key="4">
    <source>
        <dbReference type="ARBA" id="ARBA00023242"/>
    </source>
</evidence>
<evidence type="ECO:0000313" key="9">
    <source>
        <dbReference type="EMBL" id="CAI75931.1"/>
    </source>
</evidence>
<dbReference type="PROSITE" id="PS51293">
    <property type="entry name" value="SANT"/>
    <property type="match status" value="1"/>
</dbReference>
<dbReference type="eggNOG" id="KOG1279">
    <property type="taxonomic scope" value="Eukaryota"/>
</dbReference>
<dbReference type="OrthoDB" id="118550at2759"/>
<keyword evidence="3" id="KW-0804">Transcription</keyword>
<dbReference type="SUPFAM" id="SSF46689">
    <property type="entry name" value="Homeodomain-like"/>
    <property type="match status" value="2"/>
</dbReference>
<dbReference type="AlphaFoldDB" id="Q4UB70"/>
<accession>Q4UB70</accession>
<evidence type="ECO:0000259" key="7">
    <source>
        <dbReference type="PROSITE" id="PS50934"/>
    </source>
</evidence>
<dbReference type="PANTHER" id="PTHR12802:SF41">
    <property type="entry name" value="BRAHMA ASSOCIATED PROTEIN 155 KDA"/>
    <property type="match status" value="1"/>
</dbReference>
<organism evidence="9 10">
    <name type="scientific">Theileria annulata</name>
    <dbReference type="NCBI Taxonomy" id="5874"/>
    <lineage>
        <taxon>Eukaryota</taxon>
        <taxon>Sar</taxon>
        <taxon>Alveolata</taxon>
        <taxon>Apicomplexa</taxon>
        <taxon>Aconoidasida</taxon>
        <taxon>Piroplasmida</taxon>
        <taxon>Theileriidae</taxon>
        <taxon>Theileria</taxon>
    </lineage>
</organism>
<dbReference type="Pfam" id="PF16495">
    <property type="entry name" value="SWIRM-assoc_1"/>
    <property type="match status" value="1"/>
</dbReference>
<dbReference type="PROSITE" id="PS50934">
    <property type="entry name" value="SWIRM"/>
    <property type="match status" value="1"/>
</dbReference>
<gene>
    <name evidence="9" type="ORF">TA17880</name>
</gene>
<dbReference type="PROSITE" id="PS50090">
    <property type="entry name" value="MYB_LIKE"/>
    <property type="match status" value="1"/>
</dbReference>
<sequence>MPKNKFGIKSTNSKILKSIKKKGGMFKKKKLKDDSSKNSSSSSTYELYESSEFEIPEYTQWFDINSVNFIEEECTQNIFIGYGNDKDAICEHYKKIRNKIINLYRKEPDKYLSVTECVRKLGNECNSKRNIGGDASIVMKIHSFLNYWGIINFQARNESGERIYGNKMNIKADQSSTFSTPSKNFSDVFKTGEQYFSDSSDSNSEQFDPDSPEDVVRYSAELNSGQNVDSKSNYPKCCGCNNICRNSYYILGPEFLGGLNKFTEMSPSVRRRGIWCTQCYCNSNYPMTLTKESFVRIDLPQRLSESLSKVDINSKDQKPWSEKQFEKLYEAIRKYGTDWQSVAQHIGGDITPNECILQFVNAPLEHDVTSKLKLTTYMEPPYYEDINPSFPFFDSPNPIVTLLSFCASVISPVVASSAAKAAFDVIFEACKNNTMSPKPAPKKDLVNESEMLELEQNFKEMKRNSFDHSLNSEDKPEGENEPSTDNSSQNPDTPQQMNKLVDTSTLQLAAKAALDAAAARSGELASLEDGKLTQVLPNLISLKIKRISEKLKKFNETQEQMIKDQQHLVCERELHKILKYKGFLQENP</sequence>
<dbReference type="GO" id="GO:0005634">
    <property type="term" value="C:nucleus"/>
    <property type="evidence" value="ECO:0007669"/>
    <property type="project" value="UniProtKB-ARBA"/>
</dbReference>
<dbReference type="GO" id="GO:0003677">
    <property type="term" value="F:DNA binding"/>
    <property type="evidence" value="ECO:0007669"/>
    <property type="project" value="UniProtKB-KW"/>
</dbReference>
<dbReference type="VEuPathDB" id="PiroplasmaDB:TA17880"/>
<dbReference type="InterPro" id="IPR001005">
    <property type="entry name" value="SANT/Myb"/>
</dbReference>
<feature type="domain" description="Myb-like" evidence="6">
    <location>
        <begin position="312"/>
        <end position="363"/>
    </location>
</feature>
<evidence type="ECO:0000256" key="1">
    <source>
        <dbReference type="ARBA" id="ARBA00023015"/>
    </source>
</evidence>
<dbReference type="InParanoid" id="Q4UB70"/>
<feature type="compositionally biased region" description="Polar residues" evidence="5">
    <location>
        <begin position="481"/>
        <end position="497"/>
    </location>
</feature>
<dbReference type="OMA" id="QQFNEME"/>
<keyword evidence="4" id="KW-0539">Nucleus</keyword>
<dbReference type="InterPro" id="IPR036388">
    <property type="entry name" value="WH-like_DNA-bd_sf"/>
</dbReference>
<dbReference type="InterPro" id="IPR007526">
    <property type="entry name" value="SWIRM"/>
</dbReference>
<dbReference type="PANTHER" id="PTHR12802">
    <property type="entry name" value="SWI/SNF COMPLEX-RELATED"/>
    <property type="match status" value="1"/>
</dbReference>
<proteinExistence type="predicted"/>
<dbReference type="GeneID" id="3864994"/>
<dbReference type="InterPro" id="IPR009057">
    <property type="entry name" value="Homeodomain-like_sf"/>
</dbReference>
<feature type="domain" description="SANT" evidence="8">
    <location>
        <begin position="315"/>
        <end position="367"/>
    </location>
</feature>
<evidence type="ECO:0000259" key="8">
    <source>
        <dbReference type="PROSITE" id="PS51293"/>
    </source>
</evidence>
<dbReference type="SMART" id="SM00717">
    <property type="entry name" value="SANT"/>
    <property type="match status" value="1"/>
</dbReference>
<dbReference type="EMBL" id="CR940352">
    <property type="protein sequence ID" value="CAI75931.1"/>
    <property type="molecule type" value="Genomic_DNA"/>
</dbReference>
<keyword evidence="2" id="KW-0238">DNA-binding</keyword>
<evidence type="ECO:0000256" key="5">
    <source>
        <dbReference type="SAM" id="MobiDB-lite"/>
    </source>
</evidence>
<dbReference type="Pfam" id="PF00249">
    <property type="entry name" value="Myb_DNA-binding"/>
    <property type="match status" value="1"/>
</dbReference>
<dbReference type="Pfam" id="PF04433">
    <property type="entry name" value="SWIRM"/>
    <property type="match status" value="1"/>
</dbReference>
<feature type="compositionally biased region" description="Basic and acidic residues" evidence="5">
    <location>
        <begin position="467"/>
        <end position="478"/>
    </location>
</feature>
<evidence type="ECO:0000313" key="10">
    <source>
        <dbReference type="Proteomes" id="UP000001950"/>
    </source>
</evidence>